<dbReference type="AlphaFoldDB" id="A0A951P7X2"/>
<dbReference type="InterPro" id="IPR045589">
    <property type="entry name" value="DUF6464"/>
</dbReference>
<protein>
    <submittedName>
        <fullName evidence="1">Uncharacterized protein</fullName>
    </submittedName>
</protein>
<dbReference type="Pfam" id="PF20065">
    <property type="entry name" value="DUF6464"/>
    <property type="match status" value="1"/>
</dbReference>
<sequence>MDRKSPRTEIILSQSRAVLSHQYSDQYLDWNPQPGGYLEIEGQTYLVLERKHRYMLKAGRYELHQIVMHVQKSQMPAERSLLDGAWVIGDVSCFYNARSEILRCAINPSGPCARCRHYQKI</sequence>
<reference evidence="1" key="1">
    <citation type="submission" date="2021-05" db="EMBL/GenBank/DDBJ databases">
        <authorList>
            <person name="Pietrasiak N."/>
            <person name="Ward R."/>
            <person name="Stajich J.E."/>
            <person name="Kurbessoian T."/>
        </authorList>
    </citation>
    <scope>NUCLEOTIDE SEQUENCE</scope>
    <source>
        <strain evidence="1">GSE-TBD4-15B</strain>
    </source>
</reference>
<organism evidence="1 2">
    <name type="scientific">Pegethrix bostrychoides GSE-TBD4-15B</name>
    <dbReference type="NCBI Taxonomy" id="2839662"/>
    <lineage>
        <taxon>Bacteria</taxon>
        <taxon>Bacillati</taxon>
        <taxon>Cyanobacteriota</taxon>
        <taxon>Cyanophyceae</taxon>
        <taxon>Oculatellales</taxon>
        <taxon>Oculatellaceae</taxon>
        <taxon>Pegethrix</taxon>
    </lineage>
</organism>
<evidence type="ECO:0000313" key="2">
    <source>
        <dbReference type="Proteomes" id="UP000707356"/>
    </source>
</evidence>
<reference evidence="1" key="2">
    <citation type="journal article" date="2022" name="Microbiol. Resour. Announc.">
        <title>Metagenome Sequencing to Explore Phylogenomics of Terrestrial Cyanobacteria.</title>
        <authorList>
            <person name="Ward R.D."/>
            <person name="Stajich J.E."/>
            <person name="Johansen J.R."/>
            <person name="Huntemann M."/>
            <person name="Clum A."/>
            <person name="Foster B."/>
            <person name="Foster B."/>
            <person name="Roux S."/>
            <person name="Palaniappan K."/>
            <person name="Varghese N."/>
            <person name="Mukherjee S."/>
            <person name="Reddy T.B.K."/>
            <person name="Daum C."/>
            <person name="Copeland A."/>
            <person name="Chen I.A."/>
            <person name="Ivanova N.N."/>
            <person name="Kyrpides N.C."/>
            <person name="Shapiro N."/>
            <person name="Eloe-Fadrosh E.A."/>
            <person name="Pietrasiak N."/>
        </authorList>
    </citation>
    <scope>NUCLEOTIDE SEQUENCE</scope>
    <source>
        <strain evidence="1">GSE-TBD4-15B</strain>
    </source>
</reference>
<accession>A0A951P7X2</accession>
<dbReference type="EMBL" id="JAHHHV010000011">
    <property type="protein sequence ID" value="MBW4464374.1"/>
    <property type="molecule type" value="Genomic_DNA"/>
</dbReference>
<evidence type="ECO:0000313" key="1">
    <source>
        <dbReference type="EMBL" id="MBW4464374.1"/>
    </source>
</evidence>
<comment type="caution">
    <text evidence="1">The sequence shown here is derived from an EMBL/GenBank/DDBJ whole genome shotgun (WGS) entry which is preliminary data.</text>
</comment>
<name>A0A951P7X2_9CYAN</name>
<gene>
    <name evidence="1" type="ORF">KME07_02895</name>
</gene>
<dbReference type="Proteomes" id="UP000707356">
    <property type="component" value="Unassembled WGS sequence"/>
</dbReference>
<proteinExistence type="predicted"/>